<keyword evidence="2" id="KW-1133">Transmembrane helix</keyword>
<dbReference type="Proteomes" id="UP001202550">
    <property type="component" value="Unassembled WGS sequence"/>
</dbReference>
<protein>
    <submittedName>
        <fullName evidence="3">Uncharacterized protein</fullName>
    </submittedName>
</protein>
<dbReference type="EMBL" id="JALZWP010000009">
    <property type="protein sequence ID" value="MCL1629194.1"/>
    <property type="molecule type" value="Genomic_DNA"/>
</dbReference>
<feature type="transmembrane region" description="Helical" evidence="2">
    <location>
        <begin position="21"/>
        <end position="45"/>
    </location>
</feature>
<gene>
    <name evidence="3" type="ORF">M3N55_10660</name>
</gene>
<feature type="region of interest" description="Disordered" evidence="1">
    <location>
        <begin position="139"/>
        <end position="169"/>
    </location>
</feature>
<sequence>MQKIGQQGIRRAGSEHGSFNYALGVTVGALGLVAMGTAAMAWPVVKSAIVTTPASTMITAPETDLAKVSAFVGETQDQLSAAKVTAPVVTTTPTALAEVELTMPAFTAVEDTAIRPEPRAVPRDPVMAVTPSLPLSYTTAQSATASAQQPSEPQSGKRLLDRWSAGEFR</sequence>
<evidence type="ECO:0000256" key="2">
    <source>
        <dbReference type="SAM" id="Phobius"/>
    </source>
</evidence>
<evidence type="ECO:0000256" key="1">
    <source>
        <dbReference type="SAM" id="MobiDB-lite"/>
    </source>
</evidence>
<evidence type="ECO:0000313" key="4">
    <source>
        <dbReference type="Proteomes" id="UP001202550"/>
    </source>
</evidence>
<feature type="compositionally biased region" description="Low complexity" evidence="1">
    <location>
        <begin position="139"/>
        <end position="154"/>
    </location>
</feature>
<keyword evidence="2" id="KW-0812">Transmembrane</keyword>
<keyword evidence="2" id="KW-0472">Membrane</keyword>
<accession>A0ABT0M4H2</accession>
<proteinExistence type="predicted"/>
<reference evidence="3 4" key="1">
    <citation type="submission" date="2022-05" db="EMBL/GenBank/DDBJ databases">
        <title>Seasonal and diel survey of microbial diversity of the Tyrrhenian coast.</title>
        <authorList>
            <person name="Gattoni G."/>
            <person name="Corral P."/>
        </authorList>
    </citation>
    <scope>NUCLEOTIDE SEQUENCE [LARGE SCALE GENOMIC DNA]</scope>
    <source>
        <strain evidence="3 4">V10</strain>
    </source>
</reference>
<comment type="caution">
    <text evidence="3">The sequence shown here is derived from an EMBL/GenBank/DDBJ whole genome shotgun (WGS) entry which is preliminary data.</text>
</comment>
<keyword evidence="4" id="KW-1185">Reference proteome</keyword>
<evidence type="ECO:0000313" key="3">
    <source>
        <dbReference type="EMBL" id="MCL1629194.1"/>
    </source>
</evidence>
<organism evidence="3 4">
    <name type="scientific">Roseinatronobacter domitianus</name>
    <dbReference type="NCBI Taxonomy" id="2940293"/>
    <lineage>
        <taxon>Bacteria</taxon>
        <taxon>Pseudomonadati</taxon>
        <taxon>Pseudomonadota</taxon>
        <taxon>Alphaproteobacteria</taxon>
        <taxon>Rhodobacterales</taxon>
        <taxon>Paracoccaceae</taxon>
        <taxon>Roseinatronobacter</taxon>
    </lineage>
</organism>
<name>A0ABT0M4H2_9RHOB</name>
<dbReference type="RefSeq" id="WP_249058659.1">
    <property type="nucleotide sequence ID" value="NZ_JALZWP010000009.1"/>
</dbReference>